<protein>
    <recommendedName>
        <fullName evidence="2">Glutamine amidotransferase domain-containing protein</fullName>
    </recommendedName>
</protein>
<evidence type="ECO:0000313" key="4">
    <source>
        <dbReference type="Proteomes" id="UP000652761"/>
    </source>
</evidence>
<dbReference type="GO" id="GO:0005829">
    <property type="term" value="C:cytosol"/>
    <property type="evidence" value="ECO:0007669"/>
    <property type="project" value="TreeGrafter"/>
</dbReference>
<dbReference type="PANTHER" id="PTHR42695">
    <property type="entry name" value="GLUTAMINE AMIDOTRANSFERASE YLR126C-RELATED"/>
    <property type="match status" value="1"/>
</dbReference>
<dbReference type="OrthoDB" id="92161at2759"/>
<dbReference type="AlphaFoldDB" id="A0A843U6B8"/>
<evidence type="ECO:0000256" key="1">
    <source>
        <dbReference type="ARBA" id="ARBA00011083"/>
    </source>
</evidence>
<comment type="caution">
    <text evidence="3">The sequence shown here is derived from an EMBL/GenBank/DDBJ whole genome shotgun (WGS) entry which is preliminary data.</text>
</comment>
<name>A0A843U6B8_COLES</name>
<accession>A0A843U6B8</accession>
<dbReference type="Gene3D" id="3.40.50.880">
    <property type="match status" value="1"/>
</dbReference>
<proteinExistence type="inferred from homology"/>
<feature type="domain" description="Glutamine amidotransferase" evidence="2">
    <location>
        <begin position="103"/>
        <end position="193"/>
    </location>
</feature>
<organism evidence="3 4">
    <name type="scientific">Colocasia esculenta</name>
    <name type="common">Wild taro</name>
    <name type="synonym">Arum esculentum</name>
    <dbReference type="NCBI Taxonomy" id="4460"/>
    <lineage>
        <taxon>Eukaryota</taxon>
        <taxon>Viridiplantae</taxon>
        <taxon>Streptophyta</taxon>
        <taxon>Embryophyta</taxon>
        <taxon>Tracheophyta</taxon>
        <taxon>Spermatophyta</taxon>
        <taxon>Magnoliopsida</taxon>
        <taxon>Liliopsida</taxon>
        <taxon>Araceae</taxon>
        <taxon>Aroideae</taxon>
        <taxon>Colocasieae</taxon>
        <taxon>Colocasia</taxon>
    </lineage>
</organism>
<dbReference type="PANTHER" id="PTHR42695:SF13">
    <property type="entry name" value="GLUTAMINE AMIDOTRANSFERASE CLASS-I FAMILY PROTEIN, EXPRESSED"/>
    <property type="match status" value="1"/>
</dbReference>
<sequence length="244" mass="27298">MPSGQGEAMEKRRFAVLLCAEDSDYVTKRYGGYFGVFVGLLGEEGEAWDVFRVCQGEFPADDDLSRYDGFVITGSCCDAHGEDAWIRRLVSLLQRLDAMRKKILARAMGGKTGRSAKGWDLGVTTINLSSKASELLLSPLNAPPALRIIQCHRDEVKELPERAEIMARSEKTGVEMFRCGDHIMGMQGHPEYNRDILHHLLDRLLQRGLIQSWHVEAAKASVGTQQPDQEAWKRLCKGFLKSTS</sequence>
<dbReference type="InterPro" id="IPR029062">
    <property type="entry name" value="Class_I_gatase-like"/>
</dbReference>
<dbReference type="Pfam" id="PF00117">
    <property type="entry name" value="GATase"/>
    <property type="match status" value="1"/>
</dbReference>
<dbReference type="CDD" id="cd01741">
    <property type="entry name" value="GATase1_1"/>
    <property type="match status" value="1"/>
</dbReference>
<dbReference type="SUPFAM" id="SSF52317">
    <property type="entry name" value="Class I glutamine amidotransferase-like"/>
    <property type="match status" value="1"/>
</dbReference>
<evidence type="ECO:0000259" key="2">
    <source>
        <dbReference type="Pfam" id="PF00117"/>
    </source>
</evidence>
<evidence type="ECO:0000313" key="3">
    <source>
        <dbReference type="EMBL" id="MQL79025.1"/>
    </source>
</evidence>
<comment type="similarity">
    <text evidence="1">Belongs to the peptidase C26 family.</text>
</comment>
<dbReference type="InterPro" id="IPR044992">
    <property type="entry name" value="ChyE-like"/>
</dbReference>
<dbReference type="EMBL" id="NMUH01000429">
    <property type="protein sequence ID" value="MQL79025.1"/>
    <property type="molecule type" value="Genomic_DNA"/>
</dbReference>
<reference evidence="3" key="1">
    <citation type="submission" date="2017-07" db="EMBL/GenBank/DDBJ databases">
        <title>Taro Niue Genome Assembly and Annotation.</title>
        <authorList>
            <person name="Atibalentja N."/>
            <person name="Keating K."/>
            <person name="Fields C.J."/>
        </authorList>
    </citation>
    <scope>NUCLEOTIDE SEQUENCE</scope>
    <source>
        <strain evidence="3">Niue_2</strain>
        <tissue evidence="3">Leaf</tissue>
    </source>
</reference>
<gene>
    <name evidence="3" type="ORF">Taro_011449</name>
</gene>
<keyword evidence="4" id="KW-1185">Reference proteome</keyword>
<dbReference type="Proteomes" id="UP000652761">
    <property type="component" value="Unassembled WGS sequence"/>
</dbReference>
<dbReference type="InterPro" id="IPR017926">
    <property type="entry name" value="GATASE"/>
</dbReference>